<dbReference type="Pfam" id="PF08240">
    <property type="entry name" value="ADH_N"/>
    <property type="match status" value="1"/>
</dbReference>
<feature type="domain" description="Enoyl reductase (ER)" evidence="5">
    <location>
        <begin position="8"/>
        <end position="335"/>
    </location>
</feature>
<keyword evidence="7" id="KW-1185">Reference proteome</keyword>
<dbReference type="EMBL" id="SIRE01000021">
    <property type="protein sequence ID" value="TBL73276.1"/>
    <property type="molecule type" value="Genomic_DNA"/>
</dbReference>
<comment type="cofactor">
    <cofactor evidence="4">
        <name>Zn(2+)</name>
        <dbReference type="ChEBI" id="CHEBI:29105"/>
    </cofactor>
</comment>
<reference evidence="6 7" key="1">
    <citation type="submission" date="2019-02" db="EMBL/GenBank/DDBJ databases">
        <title>Paenibacillus sp. nov., isolated from surface-sterilized tissue of Thalictrum simplex L.</title>
        <authorList>
            <person name="Tuo L."/>
        </authorList>
    </citation>
    <scope>NUCLEOTIDE SEQUENCE [LARGE SCALE GENOMIC DNA]</scope>
    <source>
        <strain evidence="6 7">N2SHLJ1</strain>
    </source>
</reference>
<dbReference type="InterPro" id="IPR020843">
    <property type="entry name" value="ER"/>
</dbReference>
<dbReference type="InterPro" id="IPR050129">
    <property type="entry name" value="Zn_alcohol_dh"/>
</dbReference>
<comment type="caution">
    <text evidence="6">The sequence shown here is derived from an EMBL/GenBank/DDBJ whole genome shotgun (WGS) entry which is preliminary data.</text>
</comment>
<dbReference type="GO" id="GO:0008270">
    <property type="term" value="F:zinc ion binding"/>
    <property type="evidence" value="ECO:0007669"/>
    <property type="project" value="InterPro"/>
</dbReference>
<dbReference type="PROSITE" id="PS00059">
    <property type="entry name" value="ADH_ZINC"/>
    <property type="match status" value="1"/>
</dbReference>
<evidence type="ECO:0000256" key="1">
    <source>
        <dbReference type="ARBA" id="ARBA00022723"/>
    </source>
</evidence>
<organism evidence="6 7">
    <name type="scientific">Paenibacillus thalictri</name>
    <dbReference type="NCBI Taxonomy" id="2527873"/>
    <lineage>
        <taxon>Bacteria</taxon>
        <taxon>Bacillati</taxon>
        <taxon>Bacillota</taxon>
        <taxon>Bacilli</taxon>
        <taxon>Bacillales</taxon>
        <taxon>Paenibacillaceae</taxon>
        <taxon>Paenibacillus</taxon>
    </lineage>
</organism>
<dbReference type="InterPro" id="IPR036291">
    <property type="entry name" value="NAD(P)-bd_dom_sf"/>
</dbReference>
<dbReference type="OrthoDB" id="9777057at2"/>
<evidence type="ECO:0000313" key="7">
    <source>
        <dbReference type="Proteomes" id="UP000293142"/>
    </source>
</evidence>
<dbReference type="InterPro" id="IPR013154">
    <property type="entry name" value="ADH-like_N"/>
</dbReference>
<proteinExistence type="inferred from homology"/>
<dbReference type="SMART" id="SM00829">
    <property type="entry name" value="PKS_ER"/>
    <property type="match status" value="1"/>
</dbReference>
<keyword evidence="1 4" id="KW-0479">Metal-binding</keyword>
<dbReference type="Pfam" id="PF00107">
    <property type="entry name" value="ADH_zinc_N"/>
    <property type="match status" value="1"/>
</dbReference>
<dbReference type="InterPro" id="IPR002328">
    <property type="entry name" value="ADH_Zn_CS"/>
</dbReference>
<protein>
    <recommendedName>
        <fullName evidence="5">Enoyl reductase (ER) domain-containing protein</fullName>
    </recommendedName>
</protein>
<dbReference type="Proteomes" id="UP000293142">
    <property type="component" value="Unassembled WGS sequence"/>
</dbReference>
<evidence type="ECO:0000259" key="5">
    <source>
        <dbReference type="SMART" id="SM00829"/>
    </source>
</evidence>
<dbReference type="SUPFAM" id="SSF50129">
    <property type="entry name" value="GroES-like"/>
    <property type="match status" value="1"/>
</dbReference>
<dbReference type="RefSeq" id="WP_131016509.1">
    <property type="nucleotide sequence ID" value="NZ_SIRE01000021.1"/>
</dbReference>
<name>A0A4Q9DMX7_9BACL</name>
<dbReference type="InterPro" id="IPR013149">
    <property type="entry name" value="ADH-like_C"/>
</dbReference>
<accession>A0A4Q9DMX7</accession>
<evidence type="ECO:0000256" key="4">
    <source>
        <dbReference type="RuleBase" id="RU361277"/>
    </source>
</evidence>
<gene>
    <name evidence="6" type="ORF">EYB31_26715</name>
</gene>
<evidence type="ECO:0000256" key="3">
    <source>
        <dbReference type="ARBA" id="ARBA00023002"/>
    </source>
</evidence>
<keyword evidence="3" id="KW-0560">Oxidoreductase</keyword>
<sequence>MKALVYEGSGRLALAEREVPTIGEDEVLIRVSHVGICGTDMLVAHDGLARVKPPVVLGHEFSGYVERVGNPASSLQPGDRVVVEPLVTCGSCSACASGSYNVCAAFKLIGVDVDGAMAPYVKVPEKTVYRIQDATAMEDAAFVEPLAVGVHMVRMSGLQARQTAMIAGGGPIGLIAAKVAQLKGADVYVSEVNPFRIEFAKALGFSLMNPQEQNVAQALKAATGGYGAHVTFEATGTNHGWNDCIEAAGTHGTVLIAGLPKKPPTIDGYQLVAKELKVVGSRVYTAEDYREAIRLIEDGLFRPQHYISKTIPLDEAIEHGFQAIDRGEPVMKILIQMNPNEGR</sequence>
<dbReference type="GO" id="GO:0016491">
    <property type="term" value="F:oxidoreductase activity"/>
    <property type="evidence" value="ECO:0007669"/>
    <property type="project" value="UniProtKB-KW"/>
</dbReference>
<dbReference type="PANTHER" id="PTHR43401">
    <property type="entry name" value="L-THREONINE 3-DEHYDROGENASE"/>
    <property type="match status" value="1"/>
</dbReference>
<evidence type="ECO:0000313" key="6">
    <source>
        <dbReference type="EMBL" id="TBL73276.1"/>
    </source>
</evidence>
<dbReference type="Gene3D" id="3.90.180.10">
    <property type="entry name" value="Medium-chain alcohol dehydrogenases, catalytic domain"/>
    <property type="match status" value="1"/>
</dbReference>
<dbReference type="Gene3D" id="3.40.50.720">
    <property type="entry name" value="NAD(P)-binding Rossmann-like Domain"/>
    <property type="match status" value="1"/>
</dbReference>
<comment type="similarity">
    <text evidence="4">Belongs to the zinc-containing alcohol dehydrogenase family.</text>
</comment>
<dbReference type="SUPFAM" id="SSF51735">
    <property type="entry name" value="NAD(P)-binding Rossmann-fold domains"/>
    <property type="match status" value="1"/>
</dbReference>
<evidence type="ECO:0000256" key="2">
    <source>
        <dbReference type="ARBA" id="ARBA00022833"/>
    </source>
</evidence>
<keyword evidence="2 4" id="KW-0862">Zinc</keyword>
<dbReference type="InterPro" id="IPR011032">
    <property type="entry name" value="GroES-like_sf"/>
</dbReference>
<dbReference type="PANTHER" id="PTHR43401:SF2">
    <property type="entry name" value="L-THREONINE 3-DEHYDROGENASE"/>
    <property type="match status" value="1"/>
</dbReference>
<dbReference type="AlphaFoldDB" id="A0A4Q9DMX7"/>